<feature type="repeat" description="TPR" evidence="3">
    <location>
        <begin position="252"/>
        <end position="285"/>
    </location>
</feature>
<reference evidence="6" key="1">
    <citation type="submission" date="2020-01" db="EMBL/GenBank/DDBJ databases">
        <title>Identification and distribution of gene clusters putatively required for synthesis of sphingolipid metabolism inhibitors in phylogenetically diverse species of the filamentous fungus Fusarium.</title>
        <authorList>
            <person name="Kim H.-S."/>
            <person name="Busman M."/>
            <person name="Brown D.W."/>
            <person name="Divon H."/>
            <person name="Uhlig S."/>
            <person name="Proctor R.H."/>
        </authorList>
    </citation>
    <scope>NUCLEOTIDE SEQUENCE</scope>
    <source>
        <strain evidence="6">NRRL 53441</strain>
    </source>
</reference>
<proteinExistence type="predicted"/>
<protein>
    <submittedName>
        <fullName evidence="6">Kinesin light chain</fullName>
    </submittedName>
</protein>
<feature type="compositionally biased region" description="Polar residues" evidence="5">
    <location>
        <begin position="237"/>
        <end position="246"/>
    </location>
</feature>
<evidence type="ECO:0000256" key="3">
    <source>
        <dbReference type="PROSITE-ProRule" id="PRU00339"/>
    </source>
</evidence>
<evidence type="ECO:0000313" key="7">
    <source>
        <dbReference type="Proteomes" id="UP000605986"/>
    </source>
</evidence>
<name>A0A8H4KHY1_9HYPO</name>
<feature type="coiled-coil region" evidence="4">
    <location>
        <begin position="261"/>
        <end position="288"/>
    </location>
</feature>
<feature type="region of interest" description="Disordered" evidence="5">
    <location>
        <begin position="169"/>
        <end position="195"/>
    </location>
</feature>
<evidence type="ECO:0000256" key="1">
    <source>
        <dbReference type="ARBA" id="ARBA00022737"/>
    </source>
</evidence>
<evidence type="ECO:0000256" key="5">
    <source>
        <dbReference type="SAM" id="MobiDB-lite"/>
    </source>
</evidence>
<keyword evidence="7" id="KW-1185">Reference proteome</keyword>
<keyword evidence="2 3" id="KW-0802">TPR repeat</keyword>
<dbReference type="SMART" id="SM00028">
    <property type="entry name" value="TPR"/>
    <property type="match status" value="5"/>
</dbReference>
<evidence type="ECO:0000313" key="6">
    <source>
        <dbReference type="EMBL" id="KAF4450004.1"/>
    </source>
</evidence>
<feature type="compositionally biased region" description="Basic and acidic residues" evidence="5">
    <location>
        <begin position="227"/>
        <end position="236"/>
    </location>
</feature>
<dbReference type="PANTHER" id="PTHR45641">
    <property type="entry name" value="TETRATRICOPEPTIDE REPEAT PROTEIN (AFU_ORTHOLOGUE AFUA_6G03870)"/>
    <property type="match status" value="1"/>
</dbReference>
<evidence type="ECO:0000256" key="4">
    <source>
        <dbReference type="SAM" id="Coils"/>
    </source>
</evidence>
<dbReference type="Proteomes" id="UP000605986">
    <property type="component" value="Unassembled WGS sequence"/>
</dbReference>
<dbReference type="PROSITE" id="PS50005">
    <property type="entry name" value="TPR"/>
    <property type="match status" value="1"/>
</dbReference>
<dbReference type="InterPro" id="IPR011990">
    <property type="entry name" value="TPR-like_helical_dom_sf"/>
</dbReference>
<dbReference type="InterPro" id="IPR019734">
    <property type="entry name" value="TPR_rpt"/>
</dbReference>
<sequence length="476" mass="54105">MAPQELQLELQLEKAICEDLFQKYATFDPASSATRKSAAQQQRRFSIIGWASFARDNTSLNCDQVRAVVIKQLVAIRDNLEFAALHDPEFSDKSDVLPLLEDTQRRQWIQQLEGTPFEALEAVESIIDRLIELSKAIRQDTSSEVPTNTPDAATGEVVSKTNEAIHFPTMEKRADRKKAHISSQGSVPSQQTSSYDERVDMGNALDRNSNLSTLAKARSPQSYYDRPGSETIHEQTTHPNSLLSRHEQAQSLKTMVDIGKAHFHRRQYQEAEEEYRKILQQHSKFMEANKPSIILVKGNLANALAKQDKHREAEALYKEMWSLSTDIHGKEHLQTLACESNLASMLEERGEHEEAVKNYRNILALREKTDHSSLETLSSSNKLANALMRLKEFGEATDMYKATLKAHRDARREEHPNTIITLGNLANSLQNQGQLEEAKEKYLEAMELGSRVLDAEHPFLDWIGIRRKEEMEDNGE</sequence>
<accession>A0A8H4KHY1</accession>
<gene>
    <name evidence="6" type="ORF">F53441_6788</name>
</gene>
<dbReference type="OrthoDB" id="626167at2759"/>
<feature type="region of interest" description="Disordered" evidence="5">
    <location>
        <begin position="208"/>
        <end position="246"/>
    </location>
</feature>
<evidence type="ECO:0000256" key="2">
    <source>
        <dbReference type="ARBA" id="ARBA00022803"/>
    </source>
</evidence>
<keyword evidence="1" id="KW-0677">Repeat</keyword>
<dbReference type="Pfam" id="PF13424">
    <property type="entry name" value="TPR_12"/>
    <property type="match status" value="2"/>
</dbReference>
<keyword evidence="4" id="KW-0175">Coiled coil</keyword>
<dbReference type="SUPFAM" id="SSF48452">
    <property type="entry name" value="TPR-like"/>
    <property type="match status" value="1"/>
</dbReference>
<organism evidence="6 7">
    <name type="scientific">Fusarium austroafricanum</name>
    <dbReference type="NCBI Taxonomy" id="2364996"/>
    <lineage>
        <taxon>Eukaryota</taxon>
        <taxon>Fungi</taxon>
        <taxon>Dikarya</taxon>
        <taxon>Ascomycota</taxon>
        <taxon>Pezizomycotina</taxon>
        <taxon>Sordariomycetes</taxon>
        <taxon>Hypocreomycetidae</taxon>
        <taxon>Hypocreales</taxon>
        <taxon>Nectriaceae</taxon>
        <taxon>Fusarium</taxon>
        <taxon>Fusarium concolor species complex</taxon>
    </lineage>
</organism>
<dbReference type="AlphaFoldDB" id="A0A8H4KHY1"/>
<dbReference type="EMBL" id="JAADJG010000261">
    <property type="protein sequence ID" value="KAF4450004.1"/>
    <property type="molecule type" value="Genomic_DNA"/>
</dbReference>
<dbReference type="Gene3D" id="1.25.40.10">
    <property type="entry name" value="Tetratricopeptide repeat domain"/>
    <property type="match status" value="2"/>
</dbReference>
<feature type="compositionally biased region" description="Polar residues" evidence="5">
    <location>
        <begin position="181"/>
        <end position="194"/>
    </location>
</feature>
<comment type="caution">
    <text evidence="6">The sequence shown here is derived from an EMBL/GenBank/DDBJ whole genome shotgun (WGS) entry which is preliminary data.</text>
</comment>
<dbReference type="PANTHER" id="PTHR45641:SF19">
    <property type="entry name" value="NEPHROCYSTIN-3"/>
    <property type="match status" value="1"/>
</dbReference>